<organism evidence="3 4">
    <name type="scientific">Bugula neritina</name>
    <name type="common">Brown bryozoan</name>
    <name type="synonym">Sertularia neritina</name>
    <dbReference type="NCBI Taxonomy" id="10212"/>
    <lineage>
        <taxon>Eukaryota</taxon>
        <taxon>Metazoa</taxon>
        <taxon>Spiralia</taxon>
        <taxon>Lophotrochozoa</taxon>
        <taxon>Bryozoa</taxon>
        <taxon>Gymnolaemata</taxon>
        <taxon>Cheilostomatida</taxon>
        <taxon>Flustrina</taxon>
        <taxon>Buguloidea</taxon>
        <taxon>Bugulidae</taxon>
        <taxon>Bugula</taxon>
    </lineage>
</organism>
<feature type="signal peptide" evidence="2">
    <location>
        <begin position="1"/>
        <end position="19"/>
    </location>
</feature>
<protein>
    <submittedName>
        <fullName evidence="3">Uncharacterized protein</fullName>
    </submittedName>
</protein>
<dbReference type="EMBL" id="VXIV02002337">
    <property type="protein sequence ID" value="KAF6026159.1"/>
    <property type="molecule type" value="Genomic_DNA"/>
</dbReference>
<keyword evidence="1" id="KW-0472">Membrane</keyword>
<evidence type="ECO:0000313" key="4">
    <source>
        <dbReference type="Proteomes" id="UP000593567"/>
    </source>
</evidence>
<keyword evidence="2" id="KW-0732">Signal</keyword>
<feature type="transmembrane region" description="Helical" evidence="1">
    <location>
        <begin position="117"/>
        <end position="140"/>
    </location>
</feature>
<dbReference type="Proteomes" id="UP000593567">
    <property type="component" value="Unassembled WGS sequence"/>
</dbReference>
<gene>
    <name evidence="3" type="ORF">EB796_015536</name>
</gene>
<proteinExistence type="predicted"/>
<feature type="chain" id="PRO_5029814183" evidence="2">
    <location>
        <begin position="20"/>
        <end position="141"/>
    </location>
</feature>
<dbReference type="AlphaFoldDB" id="A0A7J7JIL6"/>
<accession>A0A7J7JIL6</accession>
<name>A0A7J7JIL6_BUGNE</name>
<reference evidence="3" key="1">
    <citation type="submission" date="2020-06" db="EMBL/GenBank/DDBJ databases">
        <title>Draft genome of Bugula neritina, a colonial animal packing powerful symbionts and potential medicines.</title>
        <authorList>
            <person name="Rayko M."/>
        </authorList>
    </citation>
    <scope>NUCLEOTIDE SEQUENCE [LARGE SCALE GENOMIC DNA]</scope>
    <source>
        <strain evidence="3">Kwan_BN1</strain>
    </source>
</reference>
<comment type="caution">
    <text evidence="3">The sequence shown here is derived from an EMBL/GenBank/DDBJ whole genome shotgun (WGS) entry which is preliminary data.</text>
</comment>
<evidence type="ECO:0000256" key="1">
    <source>
        <dbReference type="SAM" id="Phobius"/>
    </source>
</evidence>
<sequence>MASQLSTTTLSNLLLTTTALYTTSTNFPLPTQSTNLTNTSIVYNTGHVKNTTTRAMLDTTTETKVVTSYQLTNLPQSSQSTLQTYISTAKATTIKMLDGTANIKAITTTGSKLASELIPAVVGGLVAVAVLVSISELLALY</sequence>
<evidence type="ECO:0000313" key="3">
    <source>
        <dbReference type="EMBL" id="KAF6026159.1"/>
    </source>
</evidence>
<evidence type="ECO:0000256" key="2">
    <source>
        <dbReference type="SAM" id="SignalP"/>
    </source>
</evidence>
<keyword evidence="4" id="KW-1185">Reference proteome</keyword>
<keyword evidence="1" id="KW-1133">Transmembrane helix</keyword>
<keyword evidence="1" id="KW-0812">Transmembrane</keyword>